<proteinExistence type="predicted"/>
<gene>
    <name evidence="1" type="ORF">KCG49_16265</name>
</gene>
<name>A0A9X1FB16_9FLAO</name>
<evidence type="ECO:0000313" key="1">
    <source>
        <dbReference type="EMBL" id="MBV7270739.1"/>
    </source>
</evidence>
<keyword evidence="2" id="KW-1185">Reference proteome</keyword>
<dbReference type="RefSeq" id="WP_218548012.1">
    <property type="nucleotide sequence ID" value="NZ_JAGSPD010000033.1"/>
</dbReference>
<sequence length="141" mass="16794">MTTKRITLLLLSLLLLFFLLFSLNKFSRKSNIELIIEKINEDYKGVVLDKFAPRDTKPTHLKIKTLDSQFNICPNKEVVKQATIGDSIIKIKDENYVYLIKNDGTKYRFFYTKISNETRNSKFFPKEWKNMWLESTKWDDK</sequence>
<dbReference type="AlphaFoldDB" id="A0A9X1FB16"/>
<accession>A0A9X1FB16</accession>
<reference evidence="1" key="1">
    <citation type="submission" date="2021-04" db="EMBL/GenBank/DDBJ databases">
        <authorList>
            <person name="Pira H."/>
            <person name="Risdian C."/>
            <person name="Wink J."/>
        </authorList>
    </citation>
    <scope>NUCLEOTIDE SEQUENCE</scope>
    <source>
        <strain evidence="1">WHY3</strain>
    </source>
</reference>
<comment type="caution">
    <text evidence="1">The sequence shown here is derived from an EMBL/GenBank/DDBJ whole genome shotgun (WGS) entry which is preliminary data.</text>
</comment>
<dbReference type="EMBL" id="JAGSPD010000033">
    <property type="protein sequence ID" value="MBV7270739.1"/>
    <property type="molecule type" value="Genomic_DNA"/>
</dbReference>
<organism evidence="1 2">
    <name type="scientific">Winogradskyella luteola</name>
    <dbReference type="NCBI Taxonomy" id="2828330"/>
    <lineage>
        <taxon>Bacteria</taxon>
        <taxon>Pseudomonadati</taxon>
        <taxon>Bacteroidota</taxon>
        <taxon>Flavobacteriia</taxon>
        <taxon>Flavobacteriales</taxon>
        <taxon>Flavobacteriaceae</taxon>
        <taxon>Winogradskyella</taxon>
    </lineage>
</organism>
<dbReference type="Proteomes" id="UP001138894">
    <property type="component" value="Unassembled WGS sequence"/>
</dbReference>
<protein>
    <submittedName>
        <fullName evidence="1">Uncharacterized protein</fullName>
    </submittedName>
</protein>
<evidence type="ECO:0000313" key="2">
    <source>
        <dbReference type="Proteomes" id="UP001138894"/>
    </source>
</evidence>